<evidence type="ECO:0000256" key="1">
    <source>
        <dbReference type="SAM" id="MobiDB-lite"/>
    </source>
</evidence>
<sequence>MRLLMPFLTSRESRDEEPDLSKDVLAADKWIVLGYIRGFSQASHDATKAIEDHKATLEQILATMDF</sequence>
<keyword evidence="3" id="KW-1185">Reference proteome</keyword>
<feature type="region of interest" description="Disordered" evidence="1">
    <location>
        <begin position="1"/>
        <end position="20"/>
    </location>
</feature>
<organism evidence="2 3">
    <name type="scientific">Letharia columbiana</name>
    <dbReference type="NCBI Taxonomy" id="112416"/>
    <lineage>
        <taxon>Eukaryota</taxon>
        <taxon>Fungi</taxon>
        <taxon>Dikarya</taxon>
        <taxon>Ascomycota</taxon>
        <taxon>Pezizomycotina</taxon>
        <taxon>Lecanoromycetes</taxon>
        <taxon>OSLEUM clade</taxon>
        <taxon>Lecanoromycetidae</taxon>
        <taxon>Lecanorales</taxon>
        <taxon>Lecanorineae</taxon>
        <taxon>Parmeliaceae</taxon>
        <taxon>Letharia</taxon>
    </lineage>
</organism>
<dbReference type="Proteomes" id="UP000578531">
    <property type="component" value="Unassembled WGS sequence"/>
</dbReference>
<accession>A0A8H6CQ13</accession>
<feature type="compositionally biased region" description="Basic and acidic residues" evidence="1">
    <location>
        <begin position="11"/>
        <end position="20"/>
    </location>
</feature>
<reference evidence="2 3" key="1">
    <citation type="journal article" date="2020" name="Genomics">
        <title>Complete, high-quality genomes from long-read metagenomic sequencing of two wolf lichen thalli reveals enigmatic genome architecture.</title>
        <authorList>
            <person name="McKenzie S.K."/>
            <person name="Walston R.F."/>
            <person name="Allen J.L."/>
        </authorList>
    </citation>
    <scope>NUCLEOTIDE SEQUENCE [LARGE SCALE GENOMIC DNA]</scope>
    <source>
        <strain evidence="2">WasteWater2</strain>
    </source>
</reference>
<comment type="caution">
    <text evidence="2">The sequence shown here is derived from an EMBL/GenBank/DDBJ whole genome shotgun (WGS) entry which is preliminary data.</text>
</comment>
<dbReference type="RefSeq" id="XP_037158991.1">
    <property type="nucleotide sequence ID" value="XM_037314112.1"/>
</dbReference>
<dbReference type="AlphaFoldDB" id="A0A8H6CQ13"/>
<evidence type="ECO:0000313" key="3">
    <source>
        <dbReference type="Proteomes" id="UP000578531"/>
    </source>
</evidence>
<protein>
    <submittedName>
        <fullName evidence="2">Uncharacterized protein</fullName>
    </submittedName>
</protein>
<dbReference type="GeneID" id="59293876"/>
<gene>
    <name evidence="2" type="ORF">HO173_012240</name>
</gene>
<evidence type="ECO:0000313" key="2">
    <source>
        <dbReference type="EMBL" id="KAF6227500.1"/>
    </source>
</evidence>
<proteinExistence type="predicted"/>
<dbReference type="EMBL" id="JACCJC010000086">
    <property type="protein sequence ID" value="KAF6227500.1"/>
    <property type="molecule type" value="Genomic_DNA"/>
</dbReference>
<name>A0A8H6CQ13_9LECA</name>